<dbReference type="CDD" id="cd00088">
    <property type="entry name" value="HPT"/>
    <property type="match status" value="1"/>
</dbReference>
<dbReference type="SUPFAM" id="SSF55874">
    <property type="entry name" value="ATPase domain of HSP90 chaperone/DNA topoisomerase II/histidine kinase"/>
    <property type="match status" value="1"/>
</dbReference>
<evidence type="ECO:0000256" key="6">
    <source>
        <dbReference type="ARBA" id="ARBA00022500"/>
    </source>
</evidence>
<dbReference type="GO" id="GO:0005737">
    <property type="term" value="C:cytoplasm"/>
    <property type="evidence" value="ECO:0007669"/>
    <property type="project" value="UniProtKB-SubCell"/>
</dbReference>
<keyword evidence="6" id="KW-0145">Chemotaxis</keyword>
<keyword evidence="8" id="KW-0808">Transferase</keyword>
<dbReference type="InterPro" id="IPR002545">
    <property type="entry name" value="CheW-lke_dom"/>
</dbReference>
<dbReference type="PANTHER" id="PTHR43395">
    <property type="entry name" value="SENSOR HISTIDINE KINASE CHEA"/>
    <property type="match status" value="1"/>
</dbReference>
<evidence type="ECO:0000313" key="19">
    <source>
        <dbReference type="Proteomes" id="UP000092931"/>
    </source>
</evidence>
<accession>A0A1B1YLL9</accession>
<dbReference type="InterPro" id="IPR005467">
    <property type="entry name" value="His_kinase_dom"/>
</dbReference>
<name>A0A1B1YLL9_THEST</name>
<dbReference type="Pfam" id="PF02518">
    <property type="entry name" value="HATPase_c"/>
    <property type="match status" value="1"/>
</dbReference>
<dbReference type="Gene3D" id="3.30.70.1110">
    <property type="entry name" value="Histidine kinase CheA-like, P2 response regulator-binding domain"/>
    <property type="match status" value="1"/>
</dbReference>
<dbReference type="Gene3D" id="2.30.30.40">
    <property type="entry name" value="SH3 Domains"/>
    <property type="match status" value="1"/>
</dbReference>
<keyword evidence="10" id="KW-0418">Kinase</keyword>
<evidence type="ECO:0000256" key="9">
    <source>
        <dbReference type="ARBA" id="ARBA00022741"/>
    </source>
</evidence>
<protein>
    <recommendedName>
        <fullName evidence="4">Chemotaxis protein CheA</fullName>
        <ecNumber evidence="3">2.7.13.3</ecNumber>
    </recommendedName>
</protein>
<dbReference type="AlphaFoldDB" id="A0A1B1YLL9"/>
<dbReference type="Gene3D" id="1.10.287.560">
    <property type="entry name" value="Histidine kinase CheA-like, homodimeric domain"/>
    <property type="match status" value="1"/>
</dbReference>
<feature type="domain" description="CheW-like" evidence="16">
    <location>
        <begin position="550"/>
        <end position="683"/>
    </location>
</feature>
<keyword evidence="11" id="KW-0067">ATP-binding</keyword>
<evidence type="ECO:0000256" key="3">
    <source>
        <dbReference type="ARBA" id="ARBA00012438"/>
    </source>
</evidence>
<keyword evidence="7 14" id="KW-0597">Phosphoprotein</keyword>
<sequence length="696" mass="77411">MASIFESPEMIGAFIAEVEEQLQMLENSIISLEQNGETEEHVHELFRIAHTLKGCSATMGFEKMKNLAHELENVLDSIRNGFLKISGPVTDVLFDCLDCLRMLKDDYVSDANNIKTDINPVINKLKAITASGNKQEDNPDKAGNAEVEHSKSVIFALDTKQREQINHALEIGQNVLVCEISISEDSQMKSTRACLIMNFLNEWGTVVSMVPNVLEVPVDSDICNVAFLVITQMSAAALEHKARNDLMDVSDVKVFPCSVDTAEHVIKAYETETRDMDNASCAKTPGDEKKIVHTVRIDVDRLERMMELVGELVIEQIRIAQVANSLYNRYRSDETVDDLVVISNNISVLINELREKIIKTRMIPIQQLFSRFPRMVRDLSRSLNKEVNLVLEGEETEIDRTIMEEMSDPLIHLIRNAIDHGIEEPEVRRRLGKPEKGTLRITAFHHDSNVIITVEDDGAGIDIQKIKEAAVKKRLVTAQEADSMTEQQLINLIFHSGFSTSQTVSDISGRGVGLDIVKSHVEKLNGIIDVETCAGAGTRFIIKLPFTLAILKGLLVKIGDETYAIPMNNVIEIVRKTNNEIESVNGQAITVIRDKAIPLVWLHDYFGIPRGEEKRNVLVVLLGIAERHFGLVVDGLIGNQEIVVTNLGSYIGKVEGISGATILGDRSVACILDVAGILDMISKKRAAKIHNKQTEN</sequence>
<feature type="modified residue" description="Phosphohistidine" evidence="14">
    <location>
        <position position="50"/>
    </location>
</feature>
<dbReference type="InterPro" id="IPR036641">
    <property type="entry name" value="HPT_dom_sf"/>
</dbReference>
<dbReference type="InterPro" id="IPR037052">
    <property type="entry name" value="CheA-like_P2_sf"/>
</dbReference>
<dbReference type="CDD" id="cd16916">
    <property type="entry name" value="HATPase_CheA-like"/>
    <property type="match status" value="1"/>
</dbReference>
<feature type="domain" description="Histidine kinase" evidence="15">
    <location>
        <begin position="290"/>
        <end position="548"/>
    </location>
</feature>
<reference evidence="18 19" key="1">
    <citation type="submission" date="2016-02" db="EMBL/GenBank/DDBJ databases">
        <title>Comparison of Clostridium stercorarium subspecies using comparative genomics and transcriptomics.</title>
        <authorList>
            <person name="Schellenberg J."/>
            <person name="Thallinger G."/>
            <person name="Levin D.B."/>
            <person name="Zhang X."/>
            <person name="Alvare G."/>
            <person name="Fristensky B."/>
            <person name="Sparling R."/>
        </authorList>
    </citation>
    <scope>NUCLEOTIDE SEQUENCE [LARGE SCALE GENOMIC DNA]</scope>
    <source>
        <strain evidence="18 19">DSM 9219</strain>
    </source>
</reference>
<dbReference type="GO" id="GO:0000155">
    <property type="term" value="F:phosphorelay sensor kinase activity"/>
    <property type="evidence" value="ECO:0007669"/>
    <property type="project" value="InterPro"/>
</dbReference>
<comment type="function">
    <text evidence="13">Involved in the transmission of sensory signals from the chemoreceptors to the flagellar motors. CheA is autophosphorylated; it can transfer its phosphate group to either CheB or CheY.</text>
</comment>
<proteinExistence type="predicted"/>
<evidence type="ECO:0000313" key="18">
    <source>
        <dbReference type="EMBL" id="ANX01626.1"/>
    </source>
</evidence>
<dbReference type="Gene3D" id="3.30.565.10">
    <property type="entry name" value="Histidine kinase-like ATPase, C-terminal domain"/>
    <property type="match status" value="1"/>
</dbReference>
<evidence type="ECO:0000256" key="7">
    <source>
        <dbReference type="ARBA" id="ARBA00022553"/>
    </source>
</evidence>
<comment type="subcellular location">
    <subcellularLocation>
        <location evidence="2">Cytoplasm</location>
    </subcellularLocation>
</comment>
<dbReference type="InterPro" id="IPR010808">
    <property type="entry name" value="CheA_P2-bd"/>
</dbReference>
<dbReference type="SUPFAM" id="SSF47226">
    <property type="entry name" value="Histidine-containing phosphotransfer domain, HPT domain"/>
    <property type="match status" value="1"/>
</dbReference>
<keyword evidence="5" id="KW-0963">Cytoplasm</keyword>
<dbReference type="SMART" id="SM01231">
    <property type="entry name" value="H-kinase_dim"/>
    <property type="match status" value="1"/>
</dbReference>
<dbReference type="GO" id="GO:0005524">
    <property type="term" value="F:ATP binding"/>
    <property type="evidence" value="ECO:0007669"/>
    <property type="project" value="UniProtKB-KW"/>
</dbReference>
<dbReference type="SUPFAM" id="SSF47384">
    <property type="entry name" value="Homodimeric domain of signal transducing histidine kinase"/>
    <property type="match status" value="1"/>
</dbReference>
<dbReference type="FunFam" id="3.30.565.10:FF:000016">
    <property type="entry name" value="Chemotaxis protein CheA, putative"/>
    <property type="match status" value="1"/>
</dbReference>
<dbReference type="EC" id="2.7.13.3" evidence="3"/>
<feature type="domain" description="HPt" evidence="17">
    <location>
        <begin position="3"/>
        <end position="107"/>
    </location>
</feature>
<evidence type="ECO:0000259" key="16">
    <source>
        <dbReference type="PROSITE" id="PS50851"/>
    </source>
</evidence>
<dbReference type="EMBL" id="CP014673">
    <property type="protein sequence ID" value="ANX01626.1"/>
    <property type="molecule type" value="Genomic_DNA"/>
</dbReference>
<dbReference type="InterPro" id="IPR004358">
    <property type="entry name" value="Sig_transdc_His_kin-like_C"/>
</dbReference>
<evidence type="ECO:0000259" key="17">
    <source>
        <dbReference type="PROSITE" id="PS50894"/>
    </source>
</evidence>
<dbReference type="InterPro" id="IPR003594">
    <property type="entry name" value="HATPase_dom"/>
</dbReference>
<dbReference type="Pfam" id="PF01627">
    <property type="entry name" value="Hpt"/>
    <property type="match status" value="1"/>
</dbReference>
<dbReference type="PRINTS" id="PR00344">
    <property type="entry name" value="BCTRLSENSOR"/>
</dbReference>
<evidence type="ECO:0000256" key="1">
    <source>
        <dbReference type="ARBA" id="ARBA00000085"/>
    </source>
</evidence>
<dbReference type="Gene3D" id="1.20.120.160">
    <property type="entry name" value="HPT domain"/>
    <property type="match status" value="1"/>
</dbReference>
<gene>
    <name evidence="18" type="ORF">CSTERLE_08575</name>
</gene>
<evidence type="ECO:0000256" key="10">
    <source>
        <dbReference type="ARBA" id="ARBA00022777"/>
    </source>
</evidence>
<dbReference type="SUPFAM" id="SSF55052">
    <property type="entry name" value="CheY-binding domain of CheA"/>
    <property type="match status" value="1"/>
</dbReference>
<dbReference type="InterPro" id="IPR036890">
    <property type="entry name" value="HATPase_C_sf"/>
</dbReference>
<evidence type="ECO:0000256" key="14">
    <source>
        <dbReference type="PROSITE-ProRule" id="PRU00110"/>
    </source>
</evidence>
<dbReference type="InterPro" id="IPR004105">
    <property type="entry name" value="CheA-like_dim"/>
</dbReference>
<dbReference type="InterPro" id="IPR035891">
    <property type="entry name" value="CheY-binding_CheA"/>
</dbReference>
<dbReference type="PANTHER" id="PTHR43395:SF10">
    <property type="entry name" value="CHEMOTAXIS PROTEIN CHEA"/>
    <property type="match status" value="1"/>
</dbReference>
<dbReference type="PROSITE" id="PS50851">
    <property type="entry name" value="CHEW"/>
    <property type="match status" value="1"/>
</dbReference>
<dbReference type="SMART" id="SM00073">
    <property type="entry name" value="HPT"/>
    <property type="match status" value="1"/>
</dbReference>
<evidence type="ECO:0000256" key="4">
    <source>
        <dbReference type="ARBA" id="ARBA00021495"/>
    </source>
</evidence>
<evidence type="ECO:0000259" key="15">
    <source>
        <dbReference type="PROSITE" id="PS50109"/>
    </source>
</evidence>
<dbReference type="InterPro" id="IPR036061">
    <property type="entry name" value="CheW-like_dom_sf"/>
</dbReference>
<organism evidence="18 19">
    <name type="scientific">Thermoclostridium stercorarium subsp. leptospartum DSM 9219</name>
    <dbReference type="NCBI Taxonomy" id="1346611"/>
    <lineage>
        <taxon>Bacteria</taxon>
        <taxon>Bacillati</taxon>
        <taxon>Bacillota</taxon>
        <taxon>Clostridia</taxon>
        <taxon>Eubacteriales</taxon>
        <taxon>Oscillospiraceae</taxon>
        <taxon>Thermoclostridium</taxon>
    </lineage>
</organism>
<evidence type="ECO:0000256" key="8">
    <source>
        <dbReference type="ARBA" id="ARBA00022679"/>
    </source>
</evidence>
<dbReference type="InterPro" id="IPR051315">
    <property type="entry name" value="Bact_Chemotaxis_CheA"/>
</dbReference>
<dbReference type="SMART" id="SM00387">
    <property type="entry name" value="HATPase_c"/>
    <property type="match status" value="1"/>
</dbReference>
<dbReference type="InterPro" id="IPR036097">
    <property type="entry name" value="HisK_dim/P_sf"/>
</dbReference>
<dbReference type="SMART" id="SM00260">
    <property type="entry name" value="CheW"/>
    <property type="match status" value="1"/>
</dbReference>
<keyword evidence="12" id="KW-0902">Two-component regulatory system</keyword>
<dbReference type="GO" id="GO:0006935">
    <property type="term" value="P:chemotaxis"/>
    <property type="evidence" value="ECO:0007669"/>
    <property type="project" value="UniProtKB-KW"/>
</dbReference>
<evidence type="ECO:0000256" key="5">
    <source>
        <dbReference type="ARBA" id="ARBA00022490"/>
    </source>
</evidence>
<keyword evidence="9" id="KW-0547">Nucleotide-binding</keyword>
<dbReference type="Pfam" id="PF01584">
    <property type="entry name" value="CheW"/>
    <property type="match status" value="1"/>
</dbReference>
<dbReference type="Pfam" id="PF02895">
    <property type="entry name" value="H-kinase_dim"/>
    <property type="match status" value="1"/>
</dbReference>
<evidence type="ECO:0000256" key="11">
    <source>
        <dbReference type="ARBA" id="ARBA00022840"/>
    </source>
</evidence>
<dbReference type="SUPFAM" id="SSF50341">
    <property type="entry name" value="CheW-like"/>
    <property type="match status" value="1"/>
</dbReference>
<dbReference type="RefSeq" id="WP_065820873.1">
    <property type="nucleotide sequence ID" value="NZ_CP014673.1"/>
</dbReference>
<dbReference type="InterPro" id="IPR008207">
    <property type="entry name" value="Sig_transdc_His_kin_Hpt_dom"/>
</dbReference>
<dbReference type="Pfam" id="PF07194">
    <property type="entry name" value="P2"/>
    <property type="match status" value="1"/>
</dbReference>
<dbReference type="Proteomes" id="UP000092931">
    <property type="component" value="Chromosome"/>
</dbReference>
<dbReference type="PROSITE" id="PS50109">
    <property type="entry name" value="HIS_KIN"/>
    <property type="match status" value="1"/>
</dbReference>
<dbReference type="InterPro" id="IPR037006">
    <property type="entry name" value="CheA-like_homodim_sf"/>
</dbReference>
<dbReference type="PROSITE" id="PS50894">
    <property type="entry name" value="HPT"/>
    <property type="match status" value="1"/>
</dbReference>
<evidence type="ECO:0000256" key="2">
    <source>
        <dbReference type="ARBA" id="ARBA00004496"/>
    </source>
</evidence>
<dbReference type="CDD" id="cd00731">
    <property type="entry name" value="CheA_reg"/>
    <property type="match status" value="1"/>
</dbReference>
<comment type="catalytic activity">
    <reaction evidence="1">
        <text>ATP + protein L-histidine = ADP + protein N-phospho-L-histidine.</text>
        <dbReference type="EC" id="2.7.13.3"/>
    </reaction>
</comment>
<evidence type="ECO:0000256" key="12">
    <source>
        <dbReference type="ARBA" id="ARBA00023012"/>
    </source>
</evidence>
<evidence type="ECO:0000256" key="13">
    <source>
        <dbReference type="ARBA" id="ARBA00035100"/>
    </source>
</evidence>